<evidence type="ECO:0000313" key="3">
    <source>
        <dbReference type="Proteomes" id="UP000735302"/>
    </source>
</evidence>
<proteinExistence type="predicted"/>
<sequence>MISGSQAPRQERAPVRGSNLRADSQATVLPTSPAFKRDDGGANANELTVLRSSAIFGTRLERQAHLGKKRLGSLKIGLAI</sequence>
<name>A0AAV3ZIE7_9GAST</name>
<feature type="compositionally biased region" description="Polar residues" evidence="1">
    <location>
        <begin position="21"/>
        <end position="30"/>
    </location>
</feature>
<comment type="caution">
    <text evidence="2">The sequence shown here is derived from an EMBL/GenBank/DDBJ whole genome shotgun (WGS) entry which is preliminary data.</text>
</comment>
<organism evidence="2 3">
    <name type="scientific">Plakobranchus ocellatus</name>
    <dbReference type="NCBI Taxonomy" id="259542"/>
    <lineage>
        <taxon>Eukaryota</taxon>
        <taxon>Metazoa</taxon>
        <taxon>Spiralia</taxon>
        <taxon>Lophotrochozoa</taxon>
        <taxon>Mollusca</taxon>
        <taxon>Gastropoda</taxon>
        <taxon>Heterobranchia</taxon>
        <taxon>Euthyneura</taxon>
        <taxon>Panpulmonata</taxon>
        <taxon>Sacoglossa</taxon>
        <taxon>Placobranchoidea</taxon>
        <taxon>Plakobranchidae</taxon>
        <taxon>Plakobranchus</taxon>
    </lineage>
</organism>
<keyword evidence="3" id="KW-1185">Reference proteome</keyword>
<protein>
    <submittedName>
        <fullName evidence="2">Uncharacterized protein</fullName>
    </submittedName>
</protein>
<evidence type="ECO:0000313" key="2">
    <source>
        <dbReference type="EMBL" id="GFN95098.1"/>
    </source>
</evidence>
<dbReference type="EMBL" id="BLXT01002484">
    <property type="protein sequence ID" value="GFN95098.1"/>
    <property type="molecule type" value="Genomic_DNA"/>
</dbReference>
<feature type="region of interest" description="Disordered" evidence="1">
    <location>
        <begin position="1"/>
        <end position="41"/>
    </location>
</feature>
<gene>
    <name evidence="2" type="ORF">PoB_002160400</name>
</gene>
<reference evidence="2 3" key="1">
    <citation type="journal article" date="2021" name="Elife">
        <title>Chloroplast acquisition without the gene transfer in kleptoplastic sea slugs, Plakobranchus ocellatus.</title>
        <authorList>
            <person name="Maeda T."/>
            <person name="Takahashi S."/>
            <person name="Yoshida T."/>
            <person name="Shimamura S."/>
            <person name="Takaki Y."/>
            <person name="Nagai Y."/>
            <person name="Toyoda A."/>
            <person name="Suzuki Y."/>
            <person name="Arimoto A."/>
            <person name="Ishii H."/>
            <person name="Satoh N."/>
            <person name="Nishiyama T."/>
            <person name="Hasebe M."/>
            <person name="Maruyama T."/>
            <person name="Minagawa J."/>
            <person name="Obokata J."/>
            <person name="Shigenobu S."/>
        </authorList>
    </citation>
    <scope>NUCLEOTIDE SEQUENCE [LARGE SCALE GENOMIC DNA]</scope>
</reference>
<accession>A0AAV3ZIE7</accession>
<dbReference type="AlphaFoldDB" id="A0AAV3ZIE7"/>
<dbReference type="Proteomes" id="UP000735302">
    <property type="component" value="Unassembled WGS sequence"/>
</dbReference>
<evidence type="ECO:0000256" key="1">
    <source>
        <dbReference type="SAM" id="MobiDB-lite"/>
    </source>
</evidence>